<dbReference type="EMBL" id="JAAPAO010000539">
    <property type="protein sequence ID" value="KAF4657476.1"/>
    <property type="molecule type" value="Genomic_DNA"/>
</dbReference>
<gene>
    <name evidence="2" type="ORF">FOL47_008418</name>
</gene>
<keyword evidence="3" id="KW-1185">Reference proteome</keyword>
<evidence type="ECO:0000256" key="1">
    <source>
        <dbReference type="SAM" id="SignalP"/>
    </source>
</evidence>
<organism evidence="2 3">
    <name type="scientific">Perkinsus chesapeaki</name>
    <name type="common">Clam parasite</name>
    <name type="synonym">Perkinsus andrewsi</name>
    <dbReference type="NCBI Taxonomy" id="330153"/>
    <lineage>
        <taxon>Eukaryota</taxon>
        <taxon>Sar</taxon>
        <taxon>Alveolata</taxon>
        <taxon>Perkinsozoa</taxon>
        <taxon>Perkinsea</taxon>
        <taxon>Perkinsida</taxon>
        <taxon>Perkinsidae</taxon>
        <taxon>Perkinsus</taxon>
    </lineage>
</organism>
<dbReference type="Proteomes" id="UP000591131">
    <property type="component" value="Unassembled WGS sequence"/>
</dbReference>
<feature type="chain" id="PRO_5029611281" evidence="1">
    <location>
        <begin position="18"/>
        <end position="159"/>
    </location>
</feature>
<name>A0A7J6LE51_PERCH</name>
<sequence length="159" mass="17878">MTGHWLMCLLALDAVLATNKKLGGWYKAEISKEICLDVFFHDREGTVQEEVICGQAGTVVSEEMMLKGKNPYTVAASDKPKLRHFLDDVKKICNIIFDPTKDGVFQYEEQQDIVLYKNGQSAVSAGMIEMYLHNSITTYMSCWLVVALKYVDISVNTLA</sequence>
<proteinExistence type="predicted"/>
<comment type="caution">
    <text evidence="2">The sequence shown here is derived from an EMBL/GenBank/DDBJ whole genome shotgun (WGS) entry which is preliminary data.</text>
</comment>
<reference evidence="2 3" key="1">
    <citation type="submission" date="2020-04" db="EMBL/GenBank/DDBJ databases">
        <title>Perkinsus chesapeaki whole genome sequence.</title>
        <authorList>
            <person name="Bogema D.R."/>
        </authorList>
    </citation>
    <scope>NUCLEOTIDE SEQUENCE [LARGE SCALE GENOMIC DNA]</scope>
    <source>
        <strain evidence="2">ATCC PRA-425</strain>
    </source>
</reference>
<protein>
    <submittedName>
        <fullName evidence="2">Uncharacterized protein</fullName>
    </submittedName>
</protein>
<dbReference type="AlphaFoldDB" id="A0A7J6LE51"/>
<keyword evidence="1" id="KW-0732">Signal</keyword>
<evidence type="ECO:0000313" key="2">
    <source>
        <dbReference type="EMBL" id="KAF4657476.1"/>
    </source>
</evidence>
<accession>A0A7J6LE51</accession>
<evidence type="ECO:0000313" key="3">
    <source>
        <dbReference type="Proteomes" id="UP000591131"/>
    </source>
</evidence>
<feature type="signal peptide" evidence="1">
    <location>
        <begin position="1"/>
        <end position="17"/>
    </location>
</feature>